<sequence length="74" mass="8752">MHKYAMKMEVHALHCMFKMFVIWRKFIESSSLAPIDLFLVCLTDGKLPGHLIWGRYYVHSFTLQSILLCLFTSR</sequence>
<organism evidence="1 2">
    <name type="scientific">Nelumbo nucifera</name>
    <name type="common">Sacred lotus</name>
    <dbReference type="NCBI Taxonomy" id="4432"/>
    <lineage>
        <taxon>Eukaryota</taxon>
        <taxon>Viridiplantae</taxon>
        <taxon>Streptophyta</taxon>
        <taxon>Embryophyta</taxon>
        <taxon>Tracheophyta</taxon>
        <taxon>Spermatophyta</taxon>
        <taxon>Magnoliopsida</taxon>
        <taxon>Proteales</taxon>
        <taxon>Nelumbonaceae</taxon>
        <taxon>Nelumbo</taxon>
    </lineage>
</organism>
<protein>
    <submittedName>
        <fullName evidence="1">Uncharacterized protein</fullName>
    </submittedName>
</protein>
<accession>A0A822Y7P8</accession>
<name>A0A822Y7P8_NELNU</name>
<dbReference type="AlphaFoldDB" id="A0A822Y7P8"/>
<comment type="caution">
    <text evidence="1">The sequence shown here is derived from an EMBL/GenBank/DDBJ whole genome shotgun (WGS) entry which is preliminary data.</text>
</comment>
<dbReference type="EMBL" id="DUZY01000002">
    <property type="protein sequence ID" value="DAD28282.1"/>
    <property type="molecule type" value="Genomic_DNA"/>
</dbReference>
<proteinExistence type="predicted"/>
<gene>
    <name evidence="1" type="ORF">HUJ06_029750</name>
</gene>
<reference evidence="1 2" key="1">
    <citation type="journal article" date="2020" name="Mol. Biol. Evol.">
        <title>Distinct Expression and Methylation Patterns for Genes with Different Fates following a Single Whole-Genome Duplication in Flowering Plants.</title>
        <authorList>
            <person name="Shi T."/>
            <person name="Rahmani R.S."/>
            <person name="Gugger P.F."/>
            <person name="Wang M."/>
            <person name="Li H."/>
            <person name="Zhang Y."/>
            <person name="Li Z."/>
            <person name="Wang Q."/>
            <person name="Van de Peer Y."/>
            <person name="Marchal K."/>
            <person name="Chen J."/>
        </authorList>
    </citation>
    <scope>NUCLEOTIDE SEQUENCE [LARGE SCALE GENOMIC DNA]</scope>
    <source>
        <tissue evidence="1">Leaf</tissue>
    </source>
</reference>
<keyword evidence="2" id="KW-1185">Reference proteome</keyword>
<evidence type="ECO:0000313" key="1">
    <source>
        <dbReference type="EMBL" id="DAD28282.1"/>
    </source>
</evidence>
<evidence type="ECO:0000313" key="2">
    <source>
        <dbReference type="Proteomes" id="UP000607653"/>
    </source>
</evidence>
<dbReference type="Proteomes" id="UP000607653">
    <property type="component" value="Unassembled WGS sequence"/>
</dbReference>